<gene>
    <name evidence="1" type="ORF">C5Y93_08545</name>
</gene>
<accession>A0A2S8GR50</accession>
<proteinExistence type="predicted"/>
<protein>
    <submittedName>
        <fullName evidence="1">Uncharacterized protein</fullName>
    </submittedName>
</protein>
<organism evidence="1 2">
    <name type="scientific">Blastopirellula marina</name>
    <dbReference type="NCBI Taxonomy" id="124"/>
    <lineage>
        <taxon>Bacteria</taxon>
        <taxon>Pseudomonadati</taxon>
        <taxon>Planctomycetota</taxon>
        <taxon>Planctomycetia</taxon>
        <taxon>Pirellulales</taxon>
        <taxon>Pirellulaceae</taxon>
        <taxon>Blastopirellula</taxon>
    </lineage>
</organism>
<evidence type="ECO:0000313" key="1">
    <source>
        <dbReference type="EMBL" id="PQO46514.1"/>
    </source>
</evidence>
<reference evidence="1 2" key="1">
    <citation type="submission" date="2018-02" db="EMBL/GenBank/DDBJ databases">
        <title>Comparative genomes isolates from brazilian mangrove.</title>
        <authorList>
            <person name="Araujo J.E."/>
            <person name="Taketani R.G."/>
            <person name="Silva M.C.P."/>
            <person name="Loureco M.V."/>
            <person name="Andreote F.D."/>
        </authorList>
    </citation>
    <scope>NUCLEOTIDE SEQUENCE [LARGE SCALE GENOMIC DNA]</scope>
    <source>
        <strain evidence="1 2">Nap-Phe MGV</strain>
    </source>
</reference>
<comment type="caution">
    <text evidence="1">The sequence shown here is derived from an EMBL/GenBank/DDBJ whole genome shotgun (WGS) entry which is preliminary data.</text>
</comment>
<dbReference type="Proteomes" id="UP000237819">
    <property type="component" value="Unassembled WGS sequence"/>
</dbReference>
<dbReference type="AlphaFoldDB" id="A0A2S8GR50"/>
<sequence>MLHQVAGFILRIDFVGLREFSRFILKMSFSGGRAVARFMLKIEACGGLKFSVFRFQRGKLSALTSRGLYSELFLFCLYDRYVSP</sequence>
<name>A0A2S8GR50_9BACT</name>
<dbReference type="EMBL" id="PUHZ01000009">
    <property type="protein sequence ID" value="PQO46514.1"/>
    <property type="molecule type" value="Genomic_DNA"/>
</dbReference>
<evidence type="ECO:0000313" key="2">
    <source>
        <dbReference type="Proteomes" id="UP000237819"/>
    </source>
</evidence>